<comment type="caution">
    <text evidence="1">The sequence shown here is derived from an EMBL/GenBank/DDBJ whole genome shotgun (WGS) entry which is preliminary data.</text>
</comment>
<dbReference type="AlphaFoldDB" id="A0A2M6X0N5"/>
<organism evidence="1 2">
    <name type="scientific">Candidatus Andersenbacteria bacterium CG10_big_fil_rev_8_21_14_0_10_54_11</name>
    <dbReference type="NCBI Taxonomy" id="1974485"/>
    <lineage>
        <taxon>Bacteria</taxon>
        <taxon>Candidatus Anderseniibacteriota</taxon>
    </lineage>
</organism>
<protein>
    <recommendedName>
        <fullName evidence="3">Glycosyl transferase family 1 domain-containing protein</fullName>
    </recommendedName>
</protein>
<proteinExistence type="predicted"/>
<dbReference type="SUPFAM" id="SSF53756">
    <property type="entry name" value="UDP-Glycosyltransferase/glycogen phosphorylase"/>
    <property type="match status" value="1"/>
</dbReference>
<gene>
    <name evidence="1" type="ORF">COT71_00050</name>
</gene>
<evidence type="ECO:0008006" key="3">
    <source>
        <dbReference type="Google" id="ProtNLM"/>
    </source>
</evidence>
<dbReference type="Proteomes" id="UP000230731">
    <property type="component" value="Unassembled WGS sequence"/>
</dbReference>
<name>A0A2M6X0N5_9BACT</name>
<accession>A0A2M6X0N5</accession>
<dbReference type="EMBL" id="PEZP01000001">
    <property type="protein sequence ID" value="PIT98555.1"/>
    <property type="molecule type" value="Genomic_DNA"/>
</dbReference>
<sequence length="365" mass="41567">MNFAVIEYTSKTGGIWRHSAGHPNYLADPAREIDPTSFGCYVSAMRGEHIPLTLLLGTGNPLKRIYRKIYGRWPSLYSLEYLRQFDALLVVYELGNGPSLTNFVRRLQQVLPHIVILGVPTQPYGLIREYWHQYPQAKTDIKEFIQSVDAFITIVASTKEAWRSLSGRPVVYLPQPYPVAQASEYNQPRSAKQQSIFVAGVTSRDNILKGHDVAVRLQKMNPKYTIQVTDTPGHTLDTSRLTGARFEVLPFQPWLEHLRYLSRVTLTVNTDYTVTRGRVQVDCAAVGTPSIGADSDGQTDLFPHLPANRNTTVEELVRQSSRLLADTDWYDHNTLTAFQRLQKYDYEPSAERITQLIEKIRRQKS</sequence>
<reference evidence="2" key="1">
    <citation type="submission" date="2017-09" db="EMBL/GenBank/DDBJ databases">
        <title>Depth-based differentiation of microbial function through sediment-hosted aquifers and enrichment of novel symbionts in the deep terrestrial subsurface.</title>
        <authorList>
            <person name="Probst A.J."/>
            <person name="Ladd B."/>
            <person name="Jarett J.K."/>
            <person name="Geller-Mcgrath D.E."/>
            <person name="Sieber C.M.K."/>
            <person name="Emerson J.B."/>
            <person name="Anantharaman K."/>
            <person name="Thomas B.C."/>
            <person name="Malmstrom R."/>
            <person name="Stieglmeier M."/>
            <person name="Klingl A."/>
            <person name="Woyke T."/>
            <person name="Ryan C.M."/>
            <person name="Banfield J.F."/>
        </authorList>
    </citation>
    <scope>NUCLEOTIDE SEQUENCE [LARGE SCALE GENOMIC DNA]</scope>
</reference>
<evidence type="ECO:0000313" key="2">
    <source>
        <dbReference type="Proteomes" id="UP000230731"/>
    </source>
</evidence>
<evidence type="ECO:0000313" key="1">
    <source>
        <dbReference type="EMBL" id="PIT98555.1"/>
    </source>
</evidence>